<dbReference type="AlphaFoldDB" id="A0A6M3L8W3"/>
<feature type="compositionally biased region" description="Acidic residues" evidence="1">
    <location>
        <begin position="199"/>
        <end position="212"/>
    </location>
</feature>
<accession>A0A6M3L8W3</accession>
<sequence>MAKTTKKPKAKRRLFKVKVGEISLVDNPAVPAARFLVAKRDEDEPMTEEVKTEVAEVVEEVIVKEPEPVVEPVVEPTPEPVETTVEIVKAADSWLKAINILRSAASDMDPGGLEMLANVIRYTMYRYGDDESVRTKLSKMGIEPGEFEEDADDIEKALKVIGPSNFGKIEAAAGTIISAATEIQGIAKSAKEIKKQDGSAEDEGDVQDDETPDVTLAKADDKEESKQEPGKESTSRPPSILDAAEAIFKERKVKAETEQASRIVAGLERIAERLDTVEQRQSVFAEGLKLARGKV</sequence>
<feature type="compositionally biased region" description="Basic and acidic residues" evidence="1">
    <location>
        <begin position="218"/>
        <end position="234"/>
    </location>
</feature>
<proteinExistence type="predicted"/>
<evidence type="ECO:0000313" key="2">
    <source>
        <dbReference type="EMBL" id="QJA90222.1"/>
    </source>
</evidence>
<evidence type="ECO:0000256" key="1">
    <source>
        <dbReference type="SAM" id="MobiDB-lite"/>
    </source>
</evidence>
<organism evidence="2">
    <name type="scientific">viral metagenome</name>
    <dbReference type="NCBI Taxonomy" id="1070528"/>
    <lineage>
        <taxon>unclassified sequences</taxon>
        <taxon>metagenomes</taxon>
        <taxon>organismal metagenomes</taxon>
    </lineage>
</organism>
<name>A0A6M3L8W3_9ZZZZ</name>
<dbReference type="EMBL" id="MT142898">
    <property type="protein sequence ID" value="QJA90222.1"/>
    <property type="molecule type" value="Genomic_DNA"/>
</dbReference>
<reference evidence="2" key="1">
    <citation type="submission" date="2020-03" db="EMBL/GenBank/DDBJ databases">
        <title>The deep terrestrial virosphere.</title>
        <authorList>
            <person name="Holmfeldt K."/>
            <person name="Nilsson E."/>
            <person name="Simone D."/>
            <person name="Lopez-Fernandez M."/>
            <person name="Wu X."/>
            <person name="de Brujin I."/>
            <person name="Lundin D."/>
            <person name="Andersson A."/>
            <person name="Bertilsson S."/>
            <person name="Dopson M."/>
        </authorList>
    </citation>
    <scope>NUCLEOTIDE SEQUENCE</scope>
    <source>
        <strain evidence="2">MM415B02422</strain>
    </source>
</reference>
<gene>
    <name evidence="2" type="ORF">MM415B02422_0008</name>
</gene>
<feature type="region of interest" description="Disordered" evidence="1">
    <location>
        <begin position="194"/>
        <end position="241"/>
    </location>
</feature>
<protein>
    <submittedName>
        <fullName evidence="2">Uncharacterized protein</fullName>
    </submittedName>
</protein>